<gene>
    <name evidence="2" type="ORF">AWR27_17705</name>
</gene>
<dbReference type="SUPFAM" id="SSF88723">
    <property type="entry name" value="PIN domain-like"/>
    <property type="match status" value="1"/>
</dbReference>
<dbReference type="KEGG" id="smon:AWR27_17705"/>
<dbReference type="STRING" id="1178516.AWR27_17705"/>
<accession>A0A1P9X4K3</accession>
<feature type="domain" description="PIN" evidence="1">
    <location>
        <begin position="3"/>
        <end position="104"/>
    </location>
</feature>
<dbReference type="EMBL" id="CP014263">
    <property type="protein sequence ID" value="AQG82559.1"/>
    <property type="molecule type" value="Genomic_DNA"/>
</dbReference>
<dbReference type="InterPro" id="IPR002716">
    <property type="entry name" value="PIN_dom"/>
</dbReference>
<dbReference type="AlphaFoldDB" id="A0A1P9X4K3"/>
<organism evidence="2 3">
    <name type="scientific">Spirosoma montaniterrae</name>
    <dbReference type="NCBI Taxonomy" id="1178516"/>
    <lineage>
        <taxon>Bacteria</taxon>
        <taxon>Pseudomonadati</taxon>
        <taxon>Bacteroidota</taxon>
        <taxon>Cytophagia</taxon>
        <taxon>Cytophagales</taxon>
        <taxon>Cytophagaceae</taxon>
        <taxon>Spirosoma</taxon>
    </lineage>
</organism>
<proteinExistence type="predicted"/>
<keyword evidence="3" id="KW-1185">Reference proteome</keyword>
<evidence type="ECO:0000313" key="3">
    <source>
        <dbReference type="Proteomes" id="UP000187941"/>
    </source>
</evidence>
<dbReference type="Proteomes" id="UP000187941">
    <property type="component" value="Chromosome"/>
</dbReference>
<dbReference type="CDD" id="cd18738">
    <property type="entry name" value="PIN_VapC4-5_FitB-like"/>
    <property type="match status" value="1"/>
</dbReference>
<reference evidence="2 3" key="1">
    <citation type="submission" date="2016-01" db="EMBL/GenBank/DDBJ databases">
        <authorList>
            <person name="Oliw E.H."/>
        </authorList>
    </citation>
    <scope>NUCLEOTIDE SEQUENCE [LARGE SCALE GENOMIC DNA]</scope>
    <source>
        <strain evidence="2 3">DY10</strain>
    </source>
</reference>
<dbReference type="InterPro" id="IPR029060">
    <property type="entry name" value="PIN-like_dom_sf"/>
</dbReference>
<protein>
    <recommendedName>
        <fullName evidence="1">PIN domain-containing protein</fullName>
    </recommendedName>
</protein>
<dbReference type="Pfam" id="PF01850">
    <property type="entry name" value="PIN"/>
    <property type="match status" value="1"/>
</dbReference>
<evidence type="ECO:0000259" key="1">
    <source>
        <dbReference type="Pfam" id="PF01850"/>
    </source>
</evidence>
<dbReference type="Gene3D" id="3.40.50.1010">
    <property type="entry name" value="5'-nuclease"/>
    <property type="match status" value="1"/>
</dbReference>
<evidence type="ECO:0000313" key="2">
    <source>
        <dbReference type="EMBL" id="AQG82559.1"/>
    </source>
</evidence>
<name>A0A1P9X4K3_9BACT</name>
<sequence length="123" mass="13544">MKILDSNLVIYAAKVDYAYLRPLILEIDSCVSIITKLETLGYQRLTADDKVYLEGVFRVAKIIPITRLVIDQAIALRQTKKMSTGDSIIAATALLNGFALYTNNVGDFTHITGLKVVNPLTAL</sequence>